<sequence length="95" mass="11055">MQEGNRNTKFIDLLKTDPLRPLVGQLECLGLLTGRIREEISTGEEYWALERKLCSALMNQKEISVEDVMRAIHLKSFDYRVLNLLLYQLRGAKLF</sequence>
<organism evidence="1">
    <name type="scientific">Rhizophora mucronata</name>
    <name type="common">Asiatic mangrove</name>
    <dbReference type="NCBI Taxonomy" id="61149"/>
    <lineage>
        <taxon>Eukaryota</taxon>
        <taxon>Viridiplantae</taxon>
        <taxon>Streptophyta</taxon>
        <taxon>Embryophyta</taxon>
        <taxon>Tracheophyta</taxon>
        <taxon>Spermatophyta</taxon>
        <taxon>Magnoliopsida</taxon>
        <taxon>eudicotyledons</taxon>
        <taxon>Gunneridae</taxon>
        <taxon>Pentapetalae</taxon>
        <taxon>rosids</taxon>
        <taxon>fabids</taxon>
        <taxon>Malpighiales</taxon>
        <taxon>Rhizophoraceae</taxon>
        <taxon>Rhizophora</taxon>
    </lineage>
</organism>
<proteinExistence type="predicted"/>
<accession>A0A2P2KTX3</accession>
<dbReference type="EMBL" id="GGEC01028688">
    <property type="protein sequence ID" value="MBX09172.1"/>
    <property type="molecule type" value="Transcribed_RNA"/>
</dbReference>
<protein>
    <submittedName>
        <fullName evidence="1">Uncharacterized protein LOC8281241</fullName>
    </submittedName>
</protein>
<dbReference type="PANTHER" id="PTHR35754">
    <property type="entry name" value="ATP SYNTHASE SUBUNIT B"/>
    <property type="match status" value="1"/>
</dbReference>
<name>A0A2P2KTX3_RHIMU</name>
<reference evidence="1" key="1">
    <citation type="submission" date="2018-02" db="EMBL/GenBank/DDBJ databases">
        <title>Rhizophora mucronata_Transcriptome.</title>
        <authorList>
            <person name="Meera S.P."/>
            <person name="Sreeshan A."/>
            <person name="Augustine A."/>
        </authorList>
    </citation>
    <scope>NUCLEOTIDE SEQUENCE</scope>
    <source>
        <tissue evidence="1">Leaf</tissue>
    </source>
</reference>
<dbReference type="PANTHER" id="PTHR35754:SF2">
    <property type="entry name" value="ATP SYNTHASE SUBUNIT B"/>
    <property type="match status" value="1"/>
</dbReference>
<evidence type="ECO:0000313" key="1">
    <source>
        <dbReference type="EMBL" id="MBX09172.1"/>
    </source>
</evidence>
<dbReference type="AlphaFoldDB" id="A0A2P2KTX3"/>